<protein>
    <submittedName>
        <fullName evidence="2">Uncharacterized protein</fullName>
    </submittedName>
</protein>
<keyword evidence="1" id="KW-0812">Transmembrane</keyword>
<organism evidence="2 3">
    <name type="scientific">Halobacillus locisalis</name>
    <dbReference type="NCBI Taxonomy" id="220753"/>
    <lineage>
        <taxon>Bacteria</taxon>
        <taxon>Bacillati</taxon>
        <taxon>Bacillota</taxon>
        <taxon>Bacilli</taxon>
        <taxon>Bacillales</taxon>
        <taxon>Bacillaceae</taxon>
        <taxon>Halobacillus</taxon>
    </lineage>
</organism>
<dbReference type="AlphaFoldDB" id="A0A838CVG8"/>
<reference evidence="2 3" key="1">
    <citation type="journal article" date="2004" name="Extremophiles">
        <title>Halobacillus locisalis sp. nov., a halophilic bacterium isolated from a marine solar saltern of the Yellow Sea in Korea.</title>
        <authorList>
            <person name="Yoon J.H."/>
            <person name="Kang K.H."/>
            <person name="Oh T.K."/>
            <person name="Park Y.H."/>
        </authorList>
    </citation>
    <scope>NUCLEOTIDE SEQUENCE [LARGE SCALE GENOMIC DNA]</scope>
    <source>
        <strain evidence="2 3">KCTC 3788</strain>
    </source>
</reference>
<sequence length="165" mass="19187">MHKRTLFIGIILLVSALLIQNFYLSNKFTNSQIRSDGIESMKGADYTLTRLTYILNIINSNDENVDLILETEADYLNHVYSQFKQDTRELIVHKSNESVELDSFKVFKNLNSIEEMIFNYDSLSFEEIEVLKFELNKAITTLQESINSYNQGKIKPYLLELDVTL</sequence>
<dbReference type="Proteomes" id="UP000571017">
    <property type="component" value="Unassembled WGS sequence"/>
</dbReference>
<keyword evidence="3" id="KW-1185">Reference proteome</keyword>
<gene>
    <name evidence="2" type="ORF">H0266_14645</name>
</gene>
<dbReference type="EMBL" id="JACEFG010000003">
    <property type="protein sequence ID" value="MBA2176132.1"/>
    <property type="molecule type" value="Genomic_DNA"/>
</dbReference>
<comment type="caution">
    <text evidence="2">The sequence shown here is derived from an EMBL/GenBank/DDBJ whole genome shotgun (WGS) entry which is preliminary data.</text>
</comment>
<dbReference type="RefSeq" id="WP_181473168.1">
    <property type="nucleotide sequence ID" value="NZ_JACEFG010000003.1"/>
</dbReference>
<proteinExistence type="predicted"/>
<keyword evidence="1" id="KW-0472">Membrane</keyword>
<evidence type="ECO:0000313" key="2">
    <source>
        <dbReference type="EMBL" id="MBA2176132.1"/>
    </source>
</evidence>
<accession>A0A838CVG8</accession>
<evidence type="ECO:0000313" key="3">
    <source>
        <dbReference type="Proteomes" id="UP000571017"/>
    </source>
</evidence>
<name>A0A838CVG8_9BACI</name>
<feature type="transmembrane region" description="Helical" evidence="1">
    <location>
        <begin position="6"/>
        <end position="24"/>
    </location>
</feature>
<evidence type="ECO:0000256" key="1">
    <source>
        <dbReference type="SAM" id="Phobius"/>
    </source>
</evidence>
<keyword evidence="1" id="KW-1133">Transmembrane helix</keyword>